<reference evidence="2 3" key="1">
    <citation type="submission" date="2018-06" db="EMBL/GenBank/DDBJ databases">
        <title>Complete Genomes of Monosporascus.</title>
        <authorList>
            <person name="Robinson A.J."/>
            <person name="Natvig D.O."/>
        </authorList>
    </citation>
    <scope>NUCLEOTIDE SEQUENCE [LARGE SCALE GENOMIC DNA]</scope>
    <source>
        <strain evidence="2 3">CBS 110550</strain>
    </source>
</reference>
<feature type="region of interest" description="Disordered" evidence="1">
    <location>
        <begin position="1"/>
        <end position="33"/>
    </location>
</feature>
<dbReference type="Proteomes" id="UP000293360">
    <property type="component" value="Unassembled WGS sequence"/>
</dbReference>
<evidence type="ECO:0000313" key="2">
    <source>
        <dbReference type="EMBL" id="RYO97849.1"/>
    </source>
</evidence>
<dbReference type="AlphaFoldDB" id="A0A4Q4T5V9"/>
<dbReference type="STRING" id="155417.A0A4Q4T5V9"/>
<comment type="caution">
    <text evidence="2">The sequence shown here is derived from an EMBL/GenBank/DDBJ whole genome shotgun (WGS) entry which is preliminary data.</text>
</comment>
<sequence>MTSTPAVGGYASSGWRVRGFAGFDGPTDTPPDSVATEAAVVLHSDEIHIVKPHKHQNGGDPHDKMGDEDEHKRRNGDSYERKVGSKEASNRR</sequence>
<feature type="region of interest" description="Disordered" evidence="1">
    <location>
        <begin position="46"/>
        <end position="92"/>
    </location>
</feature>
<accession>A0A4Q4T5V9</accession>
<evidence type="ECO:0000313" key="3">
    <source>
        <dbReference type="Proteomes" id="UP000293360"/>
    </source>
</evidence>
<name>A0A4Q4T5V9_9PEZI</name>
<dbReference type="EMBL" id="QJNU01000480">
    <property type="protein sequence ID" value="RYO97849.1"/>
    <property type="molecule type" value="Genomic_DNA"/>
</dbReference>
<organism evidence="2 3">
    <name type="scientific">Monosporascus ibericus</name>
    <dbReference type="NCBI Taxonomy" id="155417"/>
    <lineage>
        <taxon>Eukaryota</taxon>
        <taxon>Fungi</taxon>
        <taxon>Dikarya</taxon>
        <taxon>Ascomycota</taxon>
        <taxon>Pezizomycotina</taxon>
        <taxon>Sordariomycetes</taxon>
        <taxon>Xylariomycetidae</taxon>
        <taxon>Xylariales</taxon>
        <taxon>Xylariales incertae sedis</taxon>
        <taxon>Monosporascus</taxon>
    </lineage>
</organism>
<protein>
    <submittedName>
        <fullName evidence="2">Uncharacterized protein</fullName>
    </submittedName>
</protein>
<keyword evidence="3" id="KW-1185">Reference proteome</keyword>
<evidence type="ECO:0000256" key="1">
    <source>
        <dbReference type="SAM" id="MobiDB-lite"/>
    </source>
</evidence>
<gene>
    <name evidence="2" type="ORF">DL764_007246</name>
</gene>
<feature type="compositionally biased region" description="Basic and acidic residues" evidence="1">
    <location>
        <begin position="60"/>
        <end position="92"/>
    </location>
</feature>
<proteinExistence type="predicted"/>
<dbReference type="OrthoDB" id="3501153at2759"/>